<name>A0A2H0UVG0_9BACT</name>
<gene>
    <name evidence="1" type="ORF">COU03_03870</name>
</gene>
<dbReference type="EMBL" id="PFAV01000072">
    <property type="protein sequence ID" value="PIR90854.1"/>
    <property type="molecule type" value="Genomic_DNA"/>
</dbReference>
<sequence length="59" mass="7006">MRFFKYLKKSGYLFARGLRKDGDKNAKNLLKLNPGLEYDTYVIKGLDLVERVFSEKDFR</sequence>
<accession>A0A2H0UVG0</accession>
<proteinExistence type="predicted"/>
<reference evidence="2" key="1">
    <citation type="submission" date="2017-09" db="EMBL/GenBank/DDBJ databases">
        <title>Depth-based differentiation of microbial function through sediment-hosted aquifers and enrichment of novel symbionts in the deep terrestrial subsurface.</title>
        <authorList>
            <person name="Probst A.J."/>
            <person name="Ladd B."/>
            <person name="Jarett J.K."/>
            <person name="Geller-Mcgrath D.E."/>
            <person name="Sieber C.M.K."/>
            <person name="Emerson J.B."/>
            <person name="Anantharaman K."/>
            <person name="Thomas B.C."/>
            <person name="Malmstrom R."/>
            <person name="Stieglmeier M."/>
            <person name="Klingl A."/>
            <person name="Woyke T."/>
            <person name="Ryan C.M."/>
            <person name="Banfield J.F."/>
        </authorList>
    </citation>
    <scope>NUCLEOTIDE SEQUENCE [LARGE SCALE GENOMIC DNA]</scope>
</reference>
<evidence type="ECO:0000313" key="2">
    <source>
        <dbReference type="Proteomes" id="UP000228906"/>
    </source>
</evidence>
<dbReference type="Proteomes" id="UP000228906">
    <property type="component" value="Unassembled WGS sequence"/>
</dbReference>
<protein>
    <submittedName>
        <fullName evidence="1">Uncharacterized protein</fullName>
    </submittedName>
</protein>
<comment type="caution">
    <text evidence="1">The sequence shown here is derived from an EMBL/GenBank/DDBJ whole genome shotgun (WGS) entry which is preliminary data.</text>
</comment>
<evidence type="ECO:0000313" key="1">
    <source>
        <dbReference type="EMBL" id="PIR90854.1"/>
    </source>
</evidence>
<dbReference type="AlphaFoldDB" id="A0A2H0UVG0"/>
<organism evidence="1 2">
    <name type="scientific">bacterium (Candidatus Gribaldobacteria) CG10_big_fil_rev_8_21_14_0_10_41_12</name>
    <dbReference type="NCBI Taxonomy" id="2014277"/>
    <lineage>
        <taxon>Bacteria</taxon>
        <taxon>Candidatus Gribaldobacteria</taxon>
    </lineage>
</organism>